<reference evidence="1 2" key="1">
    <citation type="submission" date="2019-04" db="EMBL/GenBank/DDBJ databases">
        <title>Geobacter ruber sp. nov., ferric-reducing bacteria isolated from paddy soil.</title>
        <authorList>
            <person name="Xu Z."/>
            <person name="Masuda Y."/>
            <person name="Itoh H."/>
            <person name="Senoo K."/>
        </authorList>
    </citation>
    <scope>NUCLEOTIDE SEQUENCE [LARGE SCALE GENOMIC DNA]</scope>
    <source>
        <strain evidence="1 2">Red88</strain>
    </source>
</reference>
<proteinExistence type="predicted"/>
<evidence type="ECO:0008006" key="3">
    <source>
        <dbReference type="Google" id="ProtNLM"/>
    </source>
</evidence>
<evidence type="ECO:0000313" key="2">
    <source>
        <dbReference type="Proteomes" id="UP000324298"/>
    </source>
</evidence>
<name>A0A5A9XV46_9BACT</name>
<dbReference type="Gene3D" id="1.10.1200.120">
    <property type="entry name" value="Large-conductance mechanosensitive channel, MscL, domain 1"/>
    <property type="match status" value="1"/>
</dbReference>
<dbReference type="Proteomes" id="UP000324298">
    <property type="component" value="Unassembled WGS sequence"/>
</dbReference>
<organism evidence="1 2">
    <name type="scientific">Oryzomonas rubra</name>
    <dbReference type="NCBI Taxonomy" id="2509454"/>
    <lineage>
        <taxon>Bacteria</taxon>
        <taxon>Pseudomonadati</taxon>
        <taxon>Thermodesulfobacteriota</taxon>
        <taxon>Desulfuromonadia</taxon>
        <taxon>Geobacterales</taxon>
        <taxon>Geobacteraceae</taxon>
        <taxon>Oryzomonas</taxon>
    </lineage>
</organism>
<keyword evidence="2" id="KW-1185">Reference proteome</keyword>
<dbReference type="Pfam" id="PF01741">
    <property type="entry name" value="MscL"/>
    <property type="match status" value="1"/>
</dbReference>
<dbReference type="EMBL" id="SRSD01000001">
    <property type="protein sequence ID" value="KAA0895481.1"/>
    <property type="molecule type" value="Genomic_DNA"/>
</dbReference>
<protein>
    <recommendedName>
        <fullName evidence="3">Large conductance mechanosensitive channel protein MscL</fullName>
    </recommendedName>
</protein>
<dbReference type="InterPro" id="IPR037673">
    <property type="entry name" value="MSC/AndL"/>
</dbReference>
<gene>
    <name evidence="1" type="ORF">ET418_01000</name>
</gene>
<sequence length="28" mass="2884">MLKEFGEFALTGNVIDLAAGITIGAAFN</sequence>
<dbReference type="InterPro" id="IPR036019">
    <property type="entry name" value="MscL_channel"/>
</dbReference>
<evidence type="ECO:0000313" key="1">
    <source>
        <dbReference type="EMBL" id="KAA0895481.1"/>
    </source>
</evidence>
<dbReference type="AlphaFoldDB" id="A0A5A9XV46"/>
<comment type="caution">
    <text evidence="1">The sequence shown here is derived from an EMBL/GenBank/DDBJ whole genome shotgun (WGS) entry which is preliminary data.</text>
</comment>
<dbReference type="SUPFAM" id="SSF81330">
    <property type="entry name" value="Gated mechanosensitive channel"/>
    <property type="match status" value="1"/>
</dbReference>
<accession>A0A5A9XV46</accession>